<keyword evidence="7" id="KW-0732">Signal</keyword>
<name>A0A1V9YWR9_ACHHY</name>
<keyword evidence="3" id="KW-0325">Glycoprotein</keyword>
<keyword evidence="2 6" id="KW-0472">Membrane</keyword>
<dbReference type="SUPFAM" id="SSF49899">
    <property type="entry name" value="Concanavalin A-like lectins/glucanases"/>
    <property type="match status" value="1"/>
</dbReference>
<proteinExistence type="predicted"/>
<keyword evidence="9" id="KW-1185">Reference proteome</keyword>
<dbReference type="InterPro" id="IPR005629">
    <property type="entry name" value="Skn1/Kre6/Sbg1"/>
</dbReference>
<dbReference type="AlphaFoldDB" id="A0A1V9YWR9"/>
<dbReference type="Gene3D" id="2.60.120.200">
    <property type="match status" value="2"/>
</dbReference>
<dbReference type="FunFam" id="2.60.120.200:FF:000157">
    <property type="entry name" value="Beta-glucan synthesis-associated protein SKN1"/>
    <property type="match status" value="1"/>
</dbReference>
<evidence type="ECO:0000256" key="2">
    <source>
        <dbReference type="ARBA" id="ARBA00023136"/>
    </source>
</evidence>
<feature type="transmembrane region" description="Helical" evidence="6">
    <location>
        <begin position="669"/>
        <end position="688"/>
    </location>
</feature>
<feature type="region of interest" description="Disordered" evidence="5">
    <location>
        <begin position="724"/>
        <end position="747"/>
    </location>
</feature>
<dbReference type="STRING" id="1202772.A0A1V9YWR9"/>
<dbReference type="InterPro" id="IPR013320">
    <property type="entry name" value="ConA-like_dom_sf"/>
</dbReference>
<protein>
    <submittedName>
        <fullName evidence="8">Beta-glucan synthesis-associated protein</fullName>
    </submittedName>
</protein>
<feature type="signal peptide" evidence="7">
    <location>
        <begin position="1"/>
        <end position="25"/>
    </location>
</feature>
<evidence type="ECO:0000256" key="6">
    <source>
        <dbReference type="SAM" id="Phobius"/>
    </source>
</evidence>
<evidence type="ECO:0000256" key="1">
    <source>
        <dbReference type="ARBA" id="ARBA00004370"/>
    </source>
</evidence>
<reference evidence="8 9" key="1">
    <citation type="journal article" date="2014" name="Genome Biol. Evol.">
        <title>The secreted proteins of Achlya hypogyna and Thraustotheca clavata identify the ancestral oomycete secretome and reveal gene acquisitions by horizontal gene transfer.</title>
        <authorList>
            <person name="Misner I."/>
            <person name="Blouin N."/>
            <person name="Leonard G."/>
            <person name="Richards T.A."/>
            <person name="Lane C.E."/>
        </authorList>
    </citation>
    <scope>NUCLEOTIDE SEQUENCE [LARGE SCALE GENOMIC DNA]</scope>
    <source>
        <strain evidence="8 9">ATCC 48635</strain>
    </source>
</reference>
<feature type="chain" id="PRO_5012325454" evidence="7">
    <location>
        <begin position="26"/>
        <end position="747"/>
    </location>
</feature>
<dbReference type="GO" id="GO:0005789">
    <property type="term" value="C:endoplasmic reticulum membrane"/>
    <property type="evidence" value="ECO:0007669"/>
    <property type="project" value="TreeGrafter"/>
</dbReference>
<evidence type="ECO:0000256" key="4">
    <source>
        <dbReference type="ARBA" id="ARBA00023316"/>
    </source>
</evidence>
<dbReference type="PANTHER" id="PTHR31361:SF1">
    <property type="entry name" value="BETA-GLUCAN SYNTHESIS-ASSOCIATED PROTEIN KRE6-RELATED"/>
    <property type="match status" value="1"/>
</dbReference>
<organism evidence="8 9">
    <name type="scientific">Achlya hypogyna</name>
    <name type="common">Oomycete</name>
    <name type="synonym">Protoachlya hypogyna</name>
    <dbReference type="NCBI Taxonomy" id="1202772"/>
    <lineage>
        <taxon>Eukaryota</taxon>
        <taxon>Sar</taxon>
        <taxon>Stramenopiles</taxon>
        <taxon>Oomycota</taxon>
        <taxon>Saprolegniomycetes</taxon>
        <taxon>Saprolegniales</taxon>
        <taxon>Achlyaceae</taxon>
        <taxon>Achlya</taxon>
    </lineage>
</organism>
<dbReference type="EMBL" id="JNBR01000671">
    <property type="protein sequence ID" value="OQR90097.1"/>
    <property type="molecule type" value="Genomic_DNA"/>
</dbReference>
<gene>
    <name evidence="8" type="ORF">ACHHYP_05812</name>
</gene>
<evidence type="ECO:0000256" key="7">
    <source>
        <dbReference type="SAM" id="SignalP"/>
    </source>
</evidence>
<keyword evidence="4" id="KW-0961">Cell wall biogenesis/degradation</keyword>
<evidence type="ECO:0000313" key="9">
    <source>
        <dbReference type="Proteomes" id="UP000243579"/>
    </source>
</evidence>
<dbReference type="GO" id="GO:0006078">
    <property type="term" value="P:(1-&gt;6)-beta-D-glucan biosynthetic process"/>
    <property type="evidence" value="ECO:0007669"/>
    <property type="project" value="TreeGrafter"/>
</dbReference>
<evidence type="ECO:0000313" key="8">
    <source>
        <dbReference type="EMBL" id="OQR90097.1"/>
    </source>
</evidence>
<dbReference type="OrthoDB" id="412647at2759"/>
<comment type="subcellular location">
    <subcellularLocation>
        <location evidence="1">Membrane</location>
    </subcellularLocation>
</comment>
<comment type="caution">
    <text evidence="8">The sequence shown here is derived from an EMBL/GenBank/DDBJ whole genome shotgun (WGS) entry which is preliminary data.</text>
</comment>
<accession>A0A1V9YWR9</accession>
<dbReference type="GO" id="GO:0005886">
    <property type="term" value="C:plasma membrane"/>
    <property type="evidence" value="ECO:0007669"/>
    <property type="project" value="TreeGrafter"/>
</dbReference>
<keyword evidence="6" id="KW-1133">Transmembrane helix</keyword>
<dbReference type="Pfam" id="PF03935">
    <property type="entry name" value="SKN1_KRE6_Sbg1"/>
    <property type="match status" value="2"/>
</dbReference>
<evidence type="ECO:0000256" key="3">
    <source>
        <dbReference type="ARBA" id="ARBA00023180"/>
    </source>
</evidence>
<keyword evidence="6" id="KW-0812">Transmembrane</keyword>
<dbReference type="GO" id="GO:0015926">
    <property type="term" value="F:glucosidase activity"/>
    <property type="evidence" value="ECO:0007669"/>
    <property type="project" value="TreeGrafter"/>
</dbReference>
<evidence type="ECO:0000256" key="5">
    <source>
        <dbReference type="SAM" id="MobiDB-lite"/>
    </source>
</evidence>
<dbReference type="Proteomes" id="UP000243579">
    <property type="component" value="Unassembled WGS sequence"/>
</dbReference>
<sequence>MTRTATYPLAAMGLLALVSSPMALAADTSHASKSGLPAWVDADTPKSAYTTKTSRGETWNLVMSDEFNRPGRDFSPGADHLWTAMELPDGVNAALEYYSINMTSTTTDSGGRGVMQIKTQQDTIQFTVYNMYKNPPGYQTSQMFYRSGMLQSWNKFCMQGGRVEVAVQQPGVVTAASGNPDLADPKGRVTAGFYYPTWPGVWLMGNLGRALFTASTTRMWPWSYNTCDAESEKNQAISACNKSPGNGLNPGQGRGAPEIDILEGGGNMISSSIQVSPGMPSAFRLVPPTGGESGSCVYTMSCTTLGANLPDVPTKITSQRGHKTWYQGLRYAPSRLCTRVAADVQSATAINTSLASGITSNVCSMQTCPGSYDVNGYLGQIDGTTKYWGINDDGTCMPVINGYNGAYLCDPYNTDSRCAPPLWGGNSNGNAIPTFNYQLDAISANWPIHLEAYTSYLKYQLEWVMGDNGYIRWMLEDYPIFEIEAQSLVNPPQDAAKSNPKKIMIEEPMYAIFNTALSTSWGTTPPNPGQPCRGDGKDAKINKICDAFPLYLKVDYIRVWQASSGMAVGCDPLSHPTARYIANNIQNYEDINNPVMQVDGGATCSTDSDCTLSLAATGGVQVVSGSCDKTKLSGRCTCISPTVWGGPRCTTVRGSANGNSMSTSFGPTLWFVLVISGVAMLATIGVIYSRSRGRRLQLQFRGVQQDGLQTTEVANVMPQAMRNTMNGSINEGGQPPRSDSLRNRRVV</sequence>
<dbReference type="GO" id="GO:0071555">
    <property type="term" value="P:cell wall organization"/>
    <property type="evidence" value="ECO:0007669"/>
    <property type="project" value="UniProtKB-KW"/>
</dbReference>
<dbReference type="PANTHER" id="PTHR31361">
    <property type="entry name" value="BETA-GLUCAN SYNTHESIS-ASSOCIATED PROTEIN KRE6-RELATED"/>
    <property type="match status" value="1"/>
</dbReference>